<dbReference type="RefSeq" id="WP_379517870.1">
    <property type="nucleotide sequence ID" value="NZ_JBHSPA010000036.1"/>
</dbReference>
<dbReference type="SUPFAM" id="SSF56112">
    <property type="entry name" value="Protein kinase-like (PK-like)"/>
    <property type="match status" value="1"/>
</dbReference>
<dbReference type="Gene3D" id="3.90.1200.10">
    <property type="match status" value="1"/>
</dbReference>
<proteinExistence type="predicted"/>
<dbReference type="EMBL" id="JBHSPA010000036">
    <property type="protein sequence ID" value="MFC5828366.1"/>
    <property type="molecule type" value="Genomic_DNA"/>
</dbReference>
<organism evidence="2 3">
    <name type="scientific">Nonomuraea insulae</name>
    <dbReference type="NCBI Taxonomy" id="1616787"/>
    <lineage>
        <taxon>Bacteria</taxon>
        <taxon>Bacillati</taxon>
        <taxon>Actinomycetota</taxon>
        <taxon>Actinomycetes</taxon>
        <taxon>Streptosporangiales</taxon>
        <taxon>Streptosporangiaceae</taxon>
        <taxon>Nonomuraea</taxon>
    </lineage>
</organism>
<evidence type="ECO:0000259" key="1">
    <source>
        <dbReference type="Pfam" id="PF01636"/>
    </source>
</evidence>
<sequence length="263" mass="28951">MTLSPVPKLDIQRSLNDLPLPLVYEGPCPGGQVGAAYVRWPDGHRSVLTRGPDVSHLLSVARAAGVPAPEYELVHASTVVQQLLPGTTARVPTARTVQSMIEINRRCRGVLAGRPDLPALRLHLREDGPGFCLHGSLRTYDARTRHLLDQVEEIGRAFPDTLEGDDLVHTDFHPENVLVDEAGNVTGVIDWDGATRGDADFDLFTLRFDLAHRAPALHVDVPGAVALVCWAHMSLRMVDWAIRHFTDSDVTVWLDIAGRLRPR</sequence>
<reference evidence="3" key="1">
    <citation type="journal article" date="2019" name="Int. J. Syst. Evol. Microbiol.">
        <title>The Global Catalogue of Microorganisms (GCM) 10K type strain sequencing project: providing services to taxonomists for standard genome sequencing and annotation.</title>
        <authorList>
            <consortium name="The Broad Institute Genomics Platform"/>
            <consortium name="The Broad Institute Genome Sequencing Center for Infectious Disease"/>
            <person name="Wu L."/>
            <person name="Ma J."/>
        </authorList>
    </citation>
    <scope>NUCLEOTIDE SEQUENCE [LARGE SCALE GENOMIC DNA]</scope>
    <source>
        <strain evidence="3">CCUG 53903</strain>
    </source>
</reference>
<dbReference type="Pfam" id="PF01636">
    <property type="entry name" value="APH"/>
    <property type="match status" value="1"/>
</dbReference>
<dbReference type="InterPro" id="IPR002575">
    <property type="entry name" value="Aminoglycoside_PTrfase"/>
</dbReference>
<dbReference type="Proteomes" id="UP001596058">
    <property type="component" value="Unassembled WGS sequence"/>
</dbReference>
<dbReference type="InterPro" id="IPR011009">
    <property type="entry name" value="Kinase-like_dom_sf"/>
</dbReference>
<protein>
    <submittedName>
        <fullName evidence="2">Phosphotransferase family protein</fullName>
    </submittedName>
</protein>
<evidence type="ECO:0000313" key="3">
    <source>
        <dbReference type="Proteomes" id="UP001596058"/>
    </source>
</evidence>
<comment type="caution">
    <text evidence="2">The sequence shown here is derived from an EMBL/GenBank/DDBJ whole genome shotgun (WGS) entry which is preliminary data.</text>
</comment>
<feature type="domain" description="Aminoglycoside phosphotransferase" evidence="1">
    <location>
        <begin position="55"/>
        <end position="209"/>
    </location>
</feature>
<gene>
    <name evidence="2" type="ORF">ACFPZ3_31235</name>
</gene>
<evidence type="ECO:0000313" key="2">
    <source>
        <dbReference type="EMBL" id="MFC5828366.1"/>
    </source>
</evidence>
<keyword evidence="3" id="KW-1185">Reference proteome</keyword>
<name>A0ABW1CU68_9ACTN</name>
<accession>A0ABW1CU68</accession>